<dbReference type="AlphaFoldDB" id="A0A0F8YF74"/>
<gene>
    <name evidence="1" type="ORF">LCGC14_2904800</name>
</gene>
<evidence type="ECO:0000313" key="1">
    <source>
        <dbReference type="EMBL" id="KKK72345.1"/>
    </source>
</evidence>
<organism evidence="1">
    <name type="scientific">marine sediment metagenome</name>
    <dbReference type="NCBI Taxonomy" id="412755"/>
    <lineage>
        <taxon>unclassified sequences</taxon>
        <taxon>metagenomes</taxon>
        <taxon>ecological metagenomes</taxon>
    </lineage>
</organism>
<comment type="caution">
    <text evidence="1">The sequence shown here is derived from an EMBL/GenBank/DDBJ whole genome shotgun (WGS) entry which is preliminary data.</text>
</comment>
<sequence length="53" mass="5664">MGIANDSGVALDSVRRPLADTRVVCEGAKRSDRQEEAAGAFFTSSDKQGVYKC</sequence>
<dbReference type="EMBL" id="LAZR01057299">
    <property type="protein sequence ID" value="KKK72345.1"/>
    <property type="molecule type" value="Genomic_DNA"/>
</dbReference>
<protein>
    <submittedName>
        <fullName evidence="1">Uncharacterized protein</fullName>
    </submittedName>
</protein>
<accession>A0A0F8YF74</accession>
<reference evidence="1" key="1">
    <citation type="journal article" date="2015" name="Nature">
        <title>Complex archaea that bridge the gap between prokaryotes and eukaryotes.</title>
        <authorList>
            <person name="Spang A."/>
            <person name="Saw J.H."/>
            <person name="Jorgensen S.L."/>
            <person name="Zaremba-Niedzwiedzka K."/>
            <person name="Martijn J."/>
            <person name="Lind A.E."/>
            <person name="van Eijk R."/>
            <person name="Schleper C."/>
            <person name="Guy L."/>
            <person name="Ettema T.J."/>
        </authorList>
    </citation>
    <scope>NUCLEOTIDE SEQUENCE</scope>
</reference>
<name>A0A0F8YF74_9ZZZZ</name>
<proteinExistence type="predicted"/>